<proteinExistence type="predicted"/>
<comment type="catalytic activity">
    <reaction evidence="1">
        <text>ATP + protein L-histidine = ADP + protein N-phospho-L-histidine.</text>
        <dbReference type="EC" id="2.7.13.3"/>
    </reaction>
</comment>
<dbReference type="CDD" id="cd17546">
    <property type="entry name" value="REC_hyHK_CKI1_RcsC-like"/>
    <property type="match status" value="1"/>
</dbReference>
<reference evidence="14" key="1">
    <citation type="submission" date="2013-11" db="EMBL/GenBank/DDBJ databases">
        <title>Genome sequence of the fusiform rust pathogen reveals effectors for host alternation and coevolution with pine.</title>
        <authorList>
            <consortium name="DOE Joint Genome Institute"/>
            <person name="Smith K."/>
            <person name="Pendleton A."/>
            <person name="Kubisiak T."/>
            <person name="Anderson C."/>
            <person name="Salamov A."/>
            <person name="Aerts A."/>
            <person name="Riley R."/>
            <person name="Clum A."/>
            <person name="Lindquist E."/>
            <person name="Ence D."/>
            <person name="Campbell M."/>
            <person name="Kronenberg Z."/>
            <person name="Feau N."/>
            <person name="Dhillon B."/>
            <person name="Hamelin R."/>
            <person name="Burleigh J."/>
            <person name="Smith J."/>
            <person name="Yandell M."/>
            <person name="Nelson C."/>
            <person name="Grigoriev I."/>
            <person name="Davis J."/>
        </authorList>
    </citation>
    <scope>NUCLEOTIDE SEQUENCE</scope>
    <source>
        <strain evidence="14">G11</strain>
    </source>
</reference>
<evidence type="ECO:0000256" key="11">
    <source>
        <dbReference type="SAM" id="MobiDB-lite"/>
    </source>
</evidence>
<dbReference type="Gene3D" id="3.30.565.10">
    <property type="entry name" value="Histidine kinase-like ATPase, C-terminal domain"/>
    <property type="match status" value="1"/>
</dbReference>
<dbReference type="CDD" id="cd00082">
    <property type="entry name" value="HisKA"/>
    <property type="match status" value="1"/>
</dbReference>
<keyword evidence="7" id="KW-0067">ATP-binding</keyword>
<protein>
    <recommendedName>
        <fullName evidence="2">histidine kinase</fullName>
        <ecNumber evidence="2">2.7.13.3</ecNumber>
    </recommendedName>
</protein>
<dbReference type="SUPFAM" id="SSF47384">
    <property type="entry name" value="Homodimeric domain of signal transducing histidine kinase"/>
    <property type="match status" value="1"/>
</dbReference>
<feature type="modified residue" description="4-aspartylphosphate" evidence="9">
    <location>
        <position position="657"/>
    </location>
</feature>
<dbReference type="PROSITE" id="PS50110">
    <property type="entry name" value="RESPONSE_REGULATORY"/>
    <property type="match status" value="1"/>
</dbReference>
<dbReference type="InterPro" id="IPR001789">
    <property type="entry name" value="Sig_transdc_resp-reg_receiver"/>
</dbReference>
<comment type="caution">
    <text evidence="14">The sequence shown here is derived from an EMBL/GenBank/DDBJ whole genome shotgun (WGS) entry which is preliminary data.</text>
</comment>
<dbReference type="InterPro" id="IPR036097">
    <property type="entry name" value="HisK_dim/P_sf"/>
</dbReference>
<evidence type="ECO:0000256" key="10">
    <source>
        <dbReference type="SAM" id="Coils"/>
    </source>
</evidence>
<evidence type="ECO:0000256" key="5">
    <source>
        <dbReference type="ARBA" id="ARBA00022741"/>
    </source>
</evidence>
<keyword evidence="5" id="KW-0547">Nucleotide-binding</keyword>
<evidence type="ECO:0000313" key="15">
    <source>
        <dbReference type="Proteomes" id="UP000886653"/>
    </source>
</evidence>
<gene>
    <name evidence="14" type="ORF">CROQUDRAFT_85696</name>
</gene>
<name>A0A9P6TJ93_9BASI</name>
<dbReference type="EMBL" id="MU167208">
    <property type="protein sequence ID" value="KAG0152573.1"/>
    <property type="molecule type" value="Genomic_DNA"/>
</dbReference>
<dbReference type="InterPro" id="IPR005467">
    <property type="entry name" value="His_kinase_dom"/>
</dbReference>
<dbReference type="InterPro" id="IPR004358">
    <property type="entry name" value="Sig_transdc_His_kin-like_C"/>
</dbReference>
<evidence type="ECO:0000256" key="8">
    <source>
        <dbReference type="ARBA" id="ARBA00023012"/>
    </source>
</evidence>
<evidence type="ECO:0000256" key="6">
    <source>
        <dbReference type="ARBA" id="ARBA00022777"/>
    </source>
</evidence>
<evidence type="ECO:0000256" key="1">
    <source>
        <dbReference type="ARBA" id="ARBA00000085"/>
    </source>
</evidence>
<evidence type="ECO:0000256" key="4">
    <source>
        <dbReference type="ARBA" id="ARBA00022679"/>
    </source>
</evidence>
<dbReference type="Proteomes" id="UP000886653">
    <property type="component" value="Unassembled WGS sequence"/>
</dbReference>
<evidence type="ECO:0000259" key="12">
    <source>
        <dbReference type="PROSITE" id="PS50109"/>
    </source>
</evidence>
<evidence type="ECO:0000313" key="14">
    <source>
        <dbReference type="EMBL" id="KAG0152573.1"/>
    </source>
</evidence>
<feature type="coiled-coil region" evidence="10">
    <location>
        <begin position="281"/>
        <end position="308"/>
    </location>
</feature>
<feature type="region of interest" description="Disordered" evidence="11">
    <location>
        <begin position="554"/>
        <end position="583"/>
    </location>
</feature>
<evidence type="ECO:0000256" key="7">
    <source>
        <dbReference type="ARBA" id="ARBA00022840"/>
    </source>
</evidence>
<dbReference type="Pfam" id="PF00072">
    <property type="entry name" value="Response_reg"/>
    <property type="match status" value="1"/>
</dbReference>
<keyword evidence="3 9" id="KW-0597">Phosphoprotein</keyword>
<evidence type="ECO:0000256" key="9">
    <source>
        <dbReference type="PROSITE-ProRule" id="PRU00169"/>
    </source>
</evidence>
<dbReference type="Pfam" id="PF02518">
    <property type="entry name" value="HATPase_c"/>
    <property type="match status" value="1"/>
</dbReference>
<dbReference type="InterPro" id="IPR003594">
    <property type="entry name" value="HATPase_dom"/>
</dbReference>
<dbReference type="SMART" id="SM00448">
    <property type="entry name" value="REC"/>
    <property type="match status" value="1"/>
</dbReference>
<feature type="domain" description="Histidine kinase" evidence="12">
    <location>
        <begin position="318"/>
        <end position="545"/>
    </location>
</feature>
<organism evidence="14 15">
    <name type="scientific">Cronartium quercuum f. sp. fusiforme G11</name>
    <dbReference type="NCBI Taxonomy" id="708437"/>
    <lineage>
        <taxon>Eukaryota</taxon>
        <taxon>Fungi</taxon>
        <taxon>Dikarya</taxon>
        <taxon>Basidiomycota</taxon>
        <taxon>Pucciniomycotina</taxon>
        <taxon>Pucciniomycetes</taxon>
        <taxon>Pucciniales</taxon>
        <taxon>Coleosporiaceae</taxon>
        <taxon>Cronartium</taxon>
    </lineage>
</organism>
<dbReference type="InterPro" id="IPR003661">
    <property type="entry name" value="HisK_dim/P_dom"/>
</dbReference>
<keyword evidence="15" id="KW-1185">Reference proteome</keyword>
<dbReference type="PRINTS" id="PR00344">
    <property type="entry name" value="BCTRLSENSOR"/>
</dbReference>
<dbReference type="OrthoDB" id="10266508at2759"/>
<keyword evidence="10" id="KW-0175">Coiled coil</keyword>
<dbReference type="SUPFAM" id="SSF55874">
    <property type="entry name" value="ATPase domain of HSP90 chaperone/DNA topoisomerase II/histidine kinase"/>
    <property type="match status" value="1"/>
</dbReference>
<dbReference type="PANTHER" id="PTHR45339:SF1">
    <property type="entry name" value="HYBRID SIGNAL TRANSDUCTION HISTIDINE KINASE J"/>
    <property type="match status" value="1"/>
</dbReference>
<dbReference type="PROSITE" id="PS50109">
    <property type="entry name" value="HIS_KIN"/>
    <property type="match status" value="1"/>
</dbReference>
<dbReference type="PANTHER" id="PTHR45339">
    <property type="entry name" value="HYBRID SIGNAL TRANSDUCTION HISTIDINE KINASE J"/>
    <property type="match status" value="1"/>
</dbReference>
<dbReference type="EC" id="2.7.13.3" evidence="2"/>
<dbReference type="Gene3D" id="1.10.287.130">
    <property type="match status" value="1"/>
</dbReference>
<dbReference type="GO" id="GO:0000155">
    <property type="term" value="F:phosphorelay sensor kinase activity"/>
    <property type="evidence" value="ECO:0007669"/>
    <property type="project" value="InterPro"/>
</dbReference>
<keyword evidence="4" id="KW-0808">Transferase</keyword>
<dbReference type="AlphaFoldDB" id="A0A9P6TJ93"/>
<feature type="compositionally biased region" description="Basic residues" evidence="11">
    <location>
        <begin position="563"/>
        <end position="576"/>
    </location>
</feature>
<evidence type="ECO:0000256" key="3">
    <source>
        <dbReference type="ARBA" id="ARBA00022553"/>
    </source>
</evidence>
<dbReference type="SUPFAM" id="SSF52172">
    <property type="entry name" value="CheY-like"/>
    <property type="match status" value="1"/>
</dbReference>
<dbReference type="Pfam" id="PF00512">
    <property type="entry name" value="HisKA"/>
    <property type="match status" value="1"/>
</dbReference>
<dbReference type="GO" id="GO:0005524">
    <property type="term" value="F:ATP binding"/>
    <property type="evidence" value="ECO:0007669"/>
    <property type="project" value="UniProtKB-KW"/>
</dbReference>
<dbReference type="Gene3D" id="3.40.50.2300">
    <property type="match status" value="1"/>
</dbReference>
<dbReference type="InterPro" id="IPR036890">
    <property type="entry name" value="HATPase_C_sf"/>
</dbReference>
<dbReference type="InterPro" id="IPR011006">
    <property type="entry name" value="CheY-like_superfamily"/>
</dbReference>
<dbReference type="SMART" id="SM00387">
    <property type="entry name" value="HATPase_c"/>
    <property type="match status" value="1"/>
</dbReference>
<feature type="domain" description="Response regulatory" evidence="13">
    <location>
        <begin position="600"/>
        <end position="724"/>
    </location>
</feature>
<dbReference type="SMART" id="SM00388">
    <property type="entry name" value="HisKA"/>
    <property type="match status" value="1"/>
</dbReference>
<accession>A0A9P6TJ93</accession>
<evidence type="ECO:0000259" key="13">
    <source>
        <dbReference type="PROSITE" id="PS50110"/>
    </source>
</evidence>
<sequence length="741" mass="82990">MVHSVSSIHLQSLVRFNPLPVFILDHKGLIRLASTQADSLFKPRLGQPFTSLFPHDQRTSILNACQCAQNRLQKQNHHLSLSQQLQPTIVEVCLEDLLKELSQTEPIPNLLQLIQIDAFEPVPGASEVWFNCLIRTRDPPISTPTDQFINRMTNAIFDSPLDWSMHALSVDRKISIANPAACKVFQSLKPIEQYPNSGFPLHQWRLFDPTFQNEIPLGDFPIECAMRGQCVNSQSYGCILPDQSRKIITMAAQPVRADPMKVYPPHSTQDILGGLSYLRDVTDEHQRMAETEREKERLKADALAAEDANRLKSAFLNNMSHEIRTPIASVIGLIELLLDTQLAETQREYGETIKSSAESLLDIVGDVLDFSKIESGMLTFDNALFNLRELVSDLDRVFTHTARANQNAFECKLSVDHSLGDCSDVVGDRGRVRQVLSNLISNALKFTNAGRITLELRLSRHNRLLKLSATITDDGIGLSPDSLRTLSNWQPFSQAHSSTSRLYGGSGLGLCIVKTLVDAMGGTVFLSSPGLGGGCRADVEMFLQPSPELTPKVMSETETISNNRRRNQTTLRRPRSLRSQQTNKLIESKPSLAQSRDHYSILVAEDNPIMAKITSALLRKQGFRVDLVENGKQAVERAREKFEASGRLKSYDLAILDLVMPVLDGFEATKAIRESITGIYLPIIALTASATRGDRERCLEFEMDDYLTKPIRCDALEERVLHFLALGDRRRNIKIETPERE</sequence>
<keyword evidence="6" id="KW-0418">Kinase</keyword>
<dbReference type="FunFam" id="1.10.287.130:FF:000002">
    <property type="entry name" value="Two-component osmosensing histidine kinase"/>
    <property type="match status" value="1"/>
</dbReference>
<keyword evidence="8" id="KW-0902">Two-component regulatory system</keyword>
<evidence type="ECO:0000256" key="2">
    <source>
        <dbReference type="ARBA" id="ARBA00012438"/>
    </source>
</evidence>